<dbReference type="InterPro" id="IPR000182">
    <property type="entry name" value="GNAT_dom"/>
</dbReference>
<dbReference type="PROSITE" id="PS51186">
    <property type="entry name" value="GNAT"/>
    <property type="match status" value="1"/>
</dbReference>
<organism evidence="2 3">
    <name type="scientific">Flaviaesturariibacter flavus</name>
    <dbReference type="NCBI Taxonomy" id="2502780"/>
    <lineage>
        <taxon>Bacteria</taxon>
        <taxon>Pseudomonadati</taxon>
        <taxon>Bacteroidota</taxon>
        <taxon>Chitinophagia</taxon>
        <taxon>Chitinophagales</taxon>
        <taxon>Chitinophagaceae</taxon>
        <taxon>Flaviaestuariibacter</taxon>
    </lineage>
</organism>
<dbReference type="OrthoDB" id="9794443at2"/>
<dbReference type="AlphaFoldDB" id="A0A4R1B505"/>
<dbReference type="EMBL" id="SJZI01000050">
    <property type="protein sequence ID" value="TCJ12560.1"/>
    <property type="molecule type" value="Genomic_DNA"/>
</dbReference>
<keyword evidence="3" id="KW-1185">Reference proteome</keyword>
<proteinExistence type="predicted"/>
<protein>
    <submittedName>
        <fullName evidence="2">N-acetyltransferase</fullName>
    </submittedName>
</protein>
<dbReference type="Proteomes" id="UP000295334">
    <property type="component" value="Unassembled WGS sequence"/>
</dbReference>
<reference evidence="2 3" key="1">
    <citation type="submission" date="2019-03" db="EMBL/GenBank/DDBJ databases">
        <authorList>
            <person name="Kim M.K.M."/>
        </authorList>
    </citation>
    <scope>NUCLEOTIDE SEQUENCE [LARGE SCALE GENOMIC DNA]</scope>
    <source>
        <strain evidence="2 3">17J68-12</strain>
    </source>
</reference>
<dbReference type="GO" id="GO:0016747">
    <property type="term" value="F:acyltransferase activity, transferring groups other than amino-acyl groups"/>
    <property type="evidence" value="ECO:0007669"/>
    <property type="project" value="InterPro"/>
</dbReference>
<dbReference type="PANTHER" id="PTHR43792:SF1">
    <property type="entry name" value="N-ACETYLTRANSFERASE DOMAIN-CONTAINING PROTEIN"/>
    <property type="match status" value="1"/>
</dbReference>
<evidence type="ECO:0000259" key="1">
    <source>
        <dbReference type="PROSITE" id="PS51186"/>
    </source>
</evidence>
<dbReference type="InterPro" id="IPR051531">
    <property type="entry name" value="N-acetyltransferase"/>
</dbReference>
<dbReference type="SUPFAM" id="SSF51182">
    <property type="entry name" value="RmlC-like cupins"/>
    <property type="match status" value="1"/>
</dbReference>
<dbReference type="InterPro" id="IPR016181">
    <property type="entry name" value="Acyl_CoA_acyltransferase"/>
</dbReference>
<keyword evidence="2" id="KW-0808">Transferase</keyword>
<dbReference type="InterPro" id="IPR011051">
    <property type="entry name" value="RmlC_Cupin_sf"/>
</dbReference>
<dbReference type="NCBIfam" id="NF038084">
    <property type="entry name" value="DHCW_cupin"/>
    <property type="match status" value="1"/>
</dbReference>
<dbReference type="PANTHER" id="PTHR43792">
    <property type="entry name" value="GNAT FAMILY, PUTATIVE (AFU_ORTHOLOGUE AFUA_3G00765)-RELATED-RELATED"/>
    <property type="match status" value="1"/>
</dbReference>
<comment type="caution">
    <text evidence="2">The sequence shown here is derived from an EMBL/GenBank/DDBJ whole genome shotgun (WGS) entry which is preliminary data.</text>
</comment>
<dbReference type="Gene3D" id="3.40.630.30">
    <property type="match status" value="1"/>
</dbReference>
<feature type="domain" description="N-acetyltransferase" evidence="1">
    <location>
        <begin position="130"/>
        <end position="285"/>
    </location>
</feature>
<gene>
    <name evidence="2" type="ORF">EPD60_14920</name>
</gene>
<evidence type="ECO:0000313" key="3">
    <source>
        <dbReference type="Proteomes" id="UP000295334"/>
    </source>
</evidence>
<dbReference type="Pfam" id="PF13302">
    <property type="entry name" value="Acetyltransf_3"/>
    <property type="match status" value="1"/>
</dbReference>
<accession>A0A4R1B505</accession>
<sequence length="287" mass="32514">MAQINIPFQAIDWSHIEKTEHKGETGTSWWQTQQFGGLRIRIVEYSPGYLADHWCRKGHIVHCLQGHFTSELQSGERIELREGGTYVVSDELSSHRSVSEDGVRLLIIDGDFLQRQGAGLLPDHLETGRLRLDILRIDDSTFIRGLVNSEGWLHFIGDRKVHSEEDAVRYIQGMLGNANATIHVVRLRESGIPVGITTLIRRPWLEHPDIGFALLPEHEGKGYSYESSKALLDRLAQNGVLPEVFAITLPDNHRSIRLLERLGLRNDGPRTVEGENLLLFRKPLARS</sequence>
<dbReference type="InterPro" id="IPR047713">
    <property type="entry name" value="DHCW_cupin"/>
</dbReference>
<dbReference type="RefSeq" id="WP_131450316.1">
    <property type="nucleotide sequence ID" value="NZ_SJZI01000050.1"/>
</dbReference>
<evidence type="ECO:0000313" key="2">
    <source>
        <dbReference type="EMBL" id="TCJ12560.1"/>
    </source>
</evidence>
<dbReference type="SUPFAM" id="SSF55729">
    <property type="entry name" value="Acyl-CoA N-acyltransferases (Nat)"/>
    <property type="match status" value="1"/>
</dbReference>
<name>A0A4R1B505_9BACT</name>